<evidence type="ECO:0000313" key="2">
    <source>
        <dbReference type="EMBL" id="EST56294.1"/>
    </source>
</evidence>
<reference evidence="2 3" key="1">
    <citation type="journal article" date="2014" name="Genome Announc.">
        <title>Draft Genome Sequence of Brevibacillus panacihumi Strain W25, a Halotolerant Hydrocarbon-Degrading Bacterium.</title>
        <authorList>
            <person name="Wang X."/>
            <person name="Jin D."/>
            <person name="Zhou L."/>
            <person name="Wu L."/>
            <person name="An W."/>
            <person name="Chen Y."/>
            <person name="Zhao L."/>
        </authorList>
    </citation>
    <scope>NUCLEOTIDE SEQUENCE [LARGE SCALE GENOMIC DNA]</scope>
    <source>
        <strain evidence="2 3">W25</strain>
    </source>
</reference>
<dbReference type="HOGENOM" id="CLU_123372_3_0_9"/>
<dbReference type="AlphaFoldDB" id="V6MCP0"/>
<dbReference type="OrthoDB" id="2886991at2"/>
<accession>V6MCP0</accession>
<dbReference type="STRING" id="1408254.T458_02960"/>
<dbReference type="PANTHER" id="PTHR38441:SF1">
    <property type="entry name" value="MEMBRANE PROTEIN"/>
    <property type="match status" value="1"/>
</dbReference>
<dbReference type="RefSeq" id="WP_023554678.1">
    <property type="nucleotide sequence ID" value="NZ_KI629782.1"/>
</dbReference>
<keyword evidence="3" id="KW-1185">Reference proteome</keyword>
<sequence length="104" mass="11983">MSQSPSNMIGHSALLRQLIQKKKRFLIPMCLFFLFFYFSLPVLIIIKPEWMNQAVYGSISLAWIYAAAQCLMTLLLSSIYMLRARHFDQMAAQITSSVESEEIT</sequence>
<protein>
    <submittedName>
        <fullName evidence="2">Membrane protein</fullName>
    </submittedName>
</protein>
<dbReference type="Pfam" id="PF04341">
    <property type="entry name" value="DUF485"/>
    <property type="match status" value="1"/>
</dbReference>
<dbReference type="eggNOG" id="COG3162">
    <property type="taxonomic scope" value="Bacteria"/>
</dbReference>
<dbReference type="PANTHER" id="PTHR38441">
    <property type="entry name" value="INTEGRAL MEMBRANE PROTEIN-RELATED"/>
    <property type="match status" value="1"/>
</dbReference>
<comment type="caution">
    <text evidence="2">The sequence shown here is derived from an EMBL/GenBank/DDBJ whole genome shotgun (WGS) entry which is preliminary data.</text>
</comment>
<feature type="transmembrane region" description="Helical" evidence="1">
    <location>
        <begin position="58"/>
        <end position="82"/>
    </location>
</feature>
<evidence type="ECO:0000313" key="3">
    <source>
        <dbReference type="Proteomes" id="UP000017973"/>
    </source>
</evidence>
<dbReference type="PATRIC" id="fig|1408254.3.peg.604"/>
<gene>
    <name evidence="2" type="ORF">T458_02960</name>
</gene>
<keyword evidence="1" id="KW-0472">Membrane</keyword>
<keyword evidence="1" id="KW-0812">Transmembrane</keyword>
<keyword evidence="1" id="KW-1133">Transmembrane helix</keyword>
<feature type="transmembrane region" description="Helical" evidence="1">
    <location>
        <begin position="25"/>
        <end position="46"/>
    </location>
</feature>
<evidence type="ECO:0000256" key="1">
    <source>
        <dbReference type="SAM" id="Phobius"/>
    </source>
</evidence>
<organism evidence="2 3">
    <name type="scientific">Brevibacillus panacihumi W25</name>
    <dbReference type="NCBI Taxonomy" id="1408254"/>
    <lineage>
        <taxon>Bacteria</taxon>
        <taxon>Bacillati</taxon>
        <taxon>Bacillota</taxon>
        <taxon>Bacilli</taxon>
        <taxon>Bacillales</taxon>
        <taxon>Paenibacillaceae</taxon>
        <taxon>Brevibacillus</taxon>
    </lineage>
</organism>
<dbReference type="InterPro" id="IPR007436">
    <property type="entry name" value="DUF485"/>
</dbReference>
<dbReference type="Proteomes" id="UP000017973">
    <property type="component" value="Unassembled WGS sequence"/>
</dbReference>
<proteinExistence type="predicted"/>
<name>V6MCP0_9BACL</name>
<dbReference type="EMBL" id="AYJU01000001">
    <property type="protein sequence ID" value="EST56294.1"/>
    <property type="molecule type" value="Genomic_DNA"/>
</dbReference>